<evidence type="ECO:0000313" key="3">
    <source>
        <dbReference type="RefSeq" id="XP_022250827.1"/>
    </source>
</evidence>
<organism evidence="2 3">
    <name type="scientific">Limulus polyphemus</name>
    <name type="common">Atlantic horseshoe crab</name>
    <dbReference type="NCBI Taxonomy" id="6850"/>
    <lineage>
        <taxon>Eukaryota</taxon>
        <taxon>Metazoa</taxon>
        <taxon>Ecdysozoa</taxon>
        <taxon>Arthropoda</taxon>
        <taxon>Chelicerata</taxon>
        <taxon>Merostomata</taxon>
        <taxon>Xiphosura</taxon>
        <taxon>Limulidae</taxon>
        <taxon>Limulus</taxon>
    </lineage>
</organism>
<sequence length="336" mass="38323">MPKRVLKSLYSRKSKIAKRMAERRSQETAKETAARQAQDRERIARRRAQETADETAARQSQDRERIARRRAQETAGETAATQKGNLGRMTKRRVKELVAEIAARREQSREYQAQRRVAAAEWRPRMYFKTANDYDPNHDYESESAYDVGKRSIECDFCRTKRYPNEKAGLCCDNGKVELQPLRESPPPLNVLLQGNIEESKNFLTNIRKYNNVFQMTSFGAGTIITEPGYQTLGETSVEYEMSVTDAVMEVLEIKVEPFYDDEQNALLNMELMENEEKNITSSSATVEALSLCKGASHAVHRSVVPEEGQENNCVEVTRKTENTLVKVKTEPPGEL</sequence>
<feature type="region of interest" description="Disordered" evidence="1">
    <location>
        <begin position="1"/>
        <end position="91"/>
    </location>
</feature>
<proteinExistence type="predicted"/>
<dbReference type="GeneID" id="106467022"/>
<accession>A0ABM1T4M1</accession>
<gene>
    <name evidence="3" type="primary">LOC106467022</name>
</gene>
<feature type="compositionally biased region" description="Basic residues" evidence="1">
    <location>
        <begin position="1"/>
        <end position="18"/>
    </location>
</feature>
<feature type="compositionally biased region" description="Basic and acidic residues" evidence="1">
    <location>
        <begin position="19"/>
        <end position="50"/>
    </location>
</feature>
<evidence type="ECO:0000313" key="2">
    <source>
        <dbReference type="Proteomes" id="UP000694941"/>
    </source>
</evidence>
<dbReference type="Proteomes" id="UP000694941">
    <property type="component" value="Unplaced"/>
</dbReference>
<protein>
    <submittedName>
        <fullName evidence="3">Translation initiation factor IF-2-like isoform X1</fullName>
    </submittedName>
</protein>
<keyword evidence="2" id="KW-1185">Reference proteome</keyword>
<feature type="compositionally biased region" description="Low complexity" evidence="1">
    <location>
        <begin position="73"/>
        <end position="82"/>
    </location>
</feature>
<reference evidence="3" key="1">
    <citation type="submission" date="2025-08" db="UniProtKB">
        <authorList>
            <consortium name="RefSeq"/>
        </authorList>
    </citation>
    <scope>IDENTIFICATION</scope>
    <source>
        <tissue evidence="3">Muscle</tissue>
    </source>
</reference>
<evidence type="ECO:0000256" key="1">
    <source>
        <dbReference type="SAM" id="MobiDB-lite"/>
    </source>
</evidence>
<dbReference type="RefSeq" id="XP_022250827.1">
    <property type="nucleotide sequence ID" value="XM_022395119.1"/>
</dbReference>
<name>A0ABM1T4M1_LIMPO</name>